<name>A0A7D9D0K8_DEKBR</name>
<evidence type="ECO:0000256" key="1">
    <source>
        <dbReference type="ARBA" id="ARBA00009053"/>
    </source>
</evidence>
<dbReference type="InterPro" id="IPR027113">
    <property type="entry name" value="Transc_fact_NFYB/HAP3"/>
</dbReference>
<dbReference type="PANTHER" id="PTHR11064">
    <property type="entry name" value="CCAAT-BINDING TRANSCRIPTION FACTOR-RELATED"/>
    <property type="match status" value="1"/>
</dbReference>
<dbReference type="SUPFAM" id="SSF47113">
    <property type="entry name" value="Histone-fold"/>
    <property type="match status" value="1"/>
</dbReference>
<organism evidence="8 9">
    <name type="scientific">Dekkera bruxellensis</name>
    <name type="common">Brettanomyces custersii</name>
    <dbReference type="NCBI Taxonomy" id="5007"/>
    <lineage>
        <taxon>Eukaryota</taxon>
        <taxon>Fungi</taxon>
        <taxon>Dikarya</taxon>
        <taxon>Ascomycota</taxon>
        <taxon>Saccharomycotina</taxon>
        <taxon>Pichiomycetes</taxon>
        <taxon>Pichiales</taxon>
        <taxon>Pichiaceae</taxon>
        <taxon>Brettanomyces</taxon>
    </lineage>
</organism>
<dbReference type="CDD" id="cd22907">
    <property type="entry name" value="HFD_NFYB"/>
    <property type="match status" value="1"/>
</dbReference>
<proteinExistence type="inferred from homology"/>
<dbReference type="AlphaFoldDB" id="A0A7D9D0K8"/>
<dbReference type="Proteomes" id="UP000478008">
    <property type="component" value="Unassembled WGS sequence"/>
</dbReference>
<keyword evidence="9" id="KW-1185">Reference proteome</keyword>
<dbReference type="InterPro" id="IPR003958">
    <property type="entry name" value="CBFA_NFYB_domain"/>
</dbReference>
<comment type="similarity">
    <text evidence="1">Belongs to the NFYB/HAP3 subunit family.</text>
</comment>
<dbReference type="GO" id="GO:0000978">
    <property type="term" value="F:RNA polymerase II cis-regulatory region sequence-specific DNA binding"/>
    <property type="evidence" value="ECO:0007669"/>
    <property type="project" value="TreeGrafter"/>
</dbReference>
<feature type="region of interest" description="Disordered" evidence="6">
    <location>
        <begin position="133"/>
        <end position="154"/>
    </location>
</feature>
<evidence type="ECO:0000313" key="8">
    <source>
        <dbReference type="EMBL" id="VUG19673.1"/>
    </source>
</evidence>
<evidence type="ECO:0000256" key="2">
    <source>
        <dbReference type="ARBA" id="ARBA00023015"/>
    </source>
</evidence>
<keyword evidence="3" id="KW-0238">DNA-binding</keyword>
<keyword evidence="2" id="KW-0805">Transcription regulation</keyword>
<evidence type="ECO:0000313" key="9">
    <source>
        <dbReference type="Proteomes" id="UP000478008"/>
    </source>
</evidence>
<dbReference type="PRINTS" id="PR00615">
    <property type="entry name" value="CCAATSUBUNTA"/>
</dbReference>
<protein>
    <submittedName>
        <fullName evidence="8">DEBR0S5_08944g1_1</fullName>
    </submittedName>
</protein>
<keyword evidence="5" id="KW-0175">Coiled coil</keyword>
<evidence type="ECO:0000259" key="7">
    <source>
        <dbReference type="Pfam" id="PF00808"/>
    </source>
</evidence>
<dbReference type="PANTHER" id="PTHR11064:SF9">
    <property type="entry name" value="NUCLEAR TRANSCRIPTION FACTOR Y SUBUNIT BETA"/>
    <property type="match status" value="1"/>
</dbReference>
<gene>
    <name evidence="8" type="primary">HAP3</name>
    <name evidence="8" type="ORF">DEBR0S5_08944G</name>
</gene>
<reference evidence="8 9" key="1">
    <citation type="submission" date="2019-07" db="EMBL/GenBank/DDBJ databases">
        <authorList>
            <person name="Friedrich A."/>
            <person name="Schacherer J."/>
        </authorList>
    </citation>
    <scope>NUCLEOTIDE SEQUENCE [LARGE SCALE GENOMIC DNA]</scope>
</reference>
<dbReference type="Gene3D" id="1.10.20.10">
    <property type="entry name" value="Histone, subunit A"/>
    <property type="match status" value="1"/>
</dbReference>
<dbReference type="GO" id="GO:0046982">
    <property type="term" value="F:protein heterodimerization activity"/>
    <property type="evidence" value="ECO:0007669"/>
    <property type="project" value="InterPro"/>
</dbReference>
<dbReference type="GO" id="GO:0001228">
    <property type="term" value="F:DNA-binding transcription activator activity, RNA polymerase II-specific"/>
    <property type="evidence" value="ECO:0007669"/>
    <property type="project" value="InterPro"/>
</dbReference>
<evidence type="ECO:0000256" key="5">
    <source>
        <dbReference type="SAM" id="Coils"/>
    </source>
</evidence>
<evidence type="ECO:0000256" key="6">
    <source>
        <dbReference type="SAM" id="MobiDB-lite"/>
    </source>
</evidence>
<keyword evidence="4" id="KW-0804">Transcription</keyword>
<dbReference type="EMBL" id="CABFWN010000005">
    <property type="protein sequence ID" value="VUG19673.1"/>
    <property type="molecule type" value="Genomic_DNA"/>
</dbReference>
<dbReference type="GO" id="GO:0016602">
    <property type="term" value="C:CCAAT-binding factor complex"/>
    <property type="evidence" value="ECO:0007669"/>
    <property type="project" value="InterPro"/>
</dbReference>
<feature type="coiled-coil region" evidence="5">
    <location>
        <begin position="91"/>
        <end position="118"/>
    </location>
</feature>
<dbReference type="InterPro" id="IPR009072">
    <property type="entry name" value="Histone-fold"/>
</dbReference>
<sequence length="179" mass="21164">MKTKGGNKEEEEFHIIREQDRYLPIANVSRIMRRALPSYGKLSKEASECMQECVSEFISFITSQSAEKCSIERRKTLNGEDILYSMYTLGFENYAEALKIYLAKYREFEQEESEIRRQKYLIRKEQKRRERLVRKMGSNLSHQDTAGMETLSYDLSDEDNDYEFTSKISDDKSERDSNI</sequence>
<dbReference type="Pfam" id="PF00808">
    <property type="entry name" value="CBFD_NFYB_HMF"/>
    <property type="match status" value="1"/>
</dbReference>
<evidence type="ECO:0000256" key="3">
    <source>
        <dbReference type="ARBA" id="ARBA00023125"/>
    </source>
</evidence>
<accession>A0A7D9D0K8</accession>
<evidence type="ECO:0000256" key="4">
    <source>
        <dbReference type="ARBA" id="ARBA00023163"/>
    </source>
</evidence>
<feature type="domain" description="Transcription factor CBF/NF-Y/archaeal histone" evidence="7">
    <location>
        <begin position="22"/>
        <end position="84"/>
    </location>
</feature>